<dbReference type="Pfam" id="PF21089">
    <property type="entry name" value="PKS_DH_N"/>
    <property type="match status" value="1"/>
</dbReference>
<comment type="catalytic activity">
    <reaction evidence="54">
        <text>octanoyl-[ACP] + malonyl-[ACP] + H(+) = 3-oxodecanoyl-[ACP] + holo-[ACP] + CO2</text>
        <dbReference type="Rhea" id="RHEA:41852"/>
        <dbReference type="Rhea" id="RHEA-COMP:9623"/>
        <dbReference type="Rhea" id="RHEA-COMP:9636"/>
        <dbReference type="Rhea" id="RHEA-COMP:9637"/>
        <dbReference type="Rhea" id="RHEA-COMP:9685"/>
        <dbReference type="ChEBI" id="CHEBI:15378"/>
        <dbReference type="ChEBI" id="CHEBI:16526"/>
        <dbReference type="ChEBI" id="CHEBI:64479"/>
        <dbReference type="ChEBI" id="CHEBI:78449"/>
        <dbReference type="ChEBI" id="CHEBI:78463"/>
        <dbReference type="ChEBI" id="CHEBI:78464"/>
    </reaction>
    <physiologicalReaction direction="left-to-right" evidence="54">
        <dbReference type="Rhea" id="RHEA:41853"/>
    </physiologicalReaction>
</comment>
<dbReference type="FunFam" id="1.10.1200.10:FF:000013">
    <property type="entry name" value="Fatty acid synthase"/>
    <property type="match status" value="1"/>
</dbReference>
<feature type="active site" description="Proton donor; for dehydratase activity" evidence="55">
    <location>
        <position position="809"/>
    </location>
</feature>
<keyword evidence="60" id="KW-1185">Reference proteome</keyword>
<evidence type="ECO:0000256" key="20">
    <source>
        <dbReference type="ARBA" id="ARBA00023398"/>
    </source>
</evidence>
<evidence type="ECO:0000256" key="36">
    <source>
        <dbReference type="ARBA" id="ARBA00048051"/>
    </source>
</evidence>
<evidence type="ECO:0000256" key="52">
    <source>
        <dbReference type="ARBA" id="ARBA00049449"/>
    </source>
</evidence>
<evidence type="ECO:0000256" key="10">
    <source>
        <dbReference type="ARBA" id="ARBA00022990"/>
    </source>
</evidence>
<gene>
    <name evidence="59" type="ORF">RND71_043755</name>
</gene>
<evidence type="ECO:0000256" key="27">
    <source>
        <dbReference type="ARBA" id="ARBA00047400"/>
    </source>
</evidence>
<comment type="catalytic activity">
    <reaction evidence="25">
        <text>3-oxooctadecanoyl-[ACP] + NADPH + H(+) = (3R)-hydroxyoctadecanoyl-[ACP] + NADP(+)</text>
        <dbReference type="Rhea" id="RHEA:41920"/>
        <dbReference type="Rhea" id="RHEA-COMP:9653"/>
        <dbReference type="Rhea" id="RHEA-COMP:9654"/>
        <dbReference type="ChEBI" id="CHEBI:15378"/>
        <dbReference type="ChEBI" id="CHEBI:57783"/>
        <dbReference type="ChEBI" id="CHEBI:58349"/>
        <dbReference type="ChEBI" id="CHEBI:78487"/>
        <dbReference type="ChEBI" id="CHEBI:78488"/>
    </reaction>
    <physiologicalReaction direction="left-to-right" evidence="25">
        <dbReference type="Rhea" id="RHEA:41921"/>
    </physiologicalReaction>
</comment>
<reference evidence="59" key="1">
    <citation type="submission" date="2023-12" db="EMBL/GenBank/DDBJ databases">
        <title>Genome assembly of Anisodus tanguticus.</title>
        <authorList>
            <person name="Wang Y.-J."/>
        </authorList>
    </citation>
    <scope>NUCLEOTIDE SEQUENCE</scope>
    <source>
        <strain evidence="59">KB-2021</strain>
        <tissue evidence="59">Leaf</tissue>
    </source>
</reference>
<dbReference type="SUPFAM" id="SSF52151">
    <property type="entry name" value="FabD/lysophospholipase-like"/>
    <property type="match status" value="1"/>
</dbReference>
<evidence type="ECO:0000256" key="3">
    <source>
        <dbReference type="ARBA" id="ARBA00022516"/>
    </source>
</evidence>
<evidence type="ECO:0000256" key="26">
    <source>
        <dbReference type="ARBA" id="ARBA00047394"/>
    </source>
</evidence>
<dbReference type="InterPro" id="IPR036291">
    <property type="entry name" value="NAD(P)-bd_dom_sf"/>
</dbReference>
<dbReference type="Gene3D" id="3.40.50.1820">
    <property type="entry name" value="alpha/beta hydrolase"/>
    <property type="match status" value="1"/>
</dbReference>
<comment type="catalytic activity">
    <reaction evidence="16">
        <text>(3R)-hydroxydodecanoyl-[ACP] = (2E)-dodecenoyl-[ACP] + H2O</text>
        <dbReference type="Rhea" id="RHEA:41876"/>
        <dbReference type="Rhea" id="RHEA-COMP:9642"/>
        <dbReference type="Rhea" id="RHEA-COMP:9643"/>
        <dbReference type="ChEBI" id="CHEBI:15377"/>
        <dbReference type="ChEBI" id="CHEBI:78470"/>
        <dbReference type="ChEBI" id="CHEBI:78472"/>
    </reaction>
    <physiologicalReaction direction="left-to-right" evidence="16">
        <dbReference type="Rhea" id="RHEA:41877"/>
    </physiologicalReaction>
</comment>
<comment type="catalytic activity">
    <reaction evidence="19">
        <text>a (3R)-hydroxyacyl-[ACP] = a (2E)-enoyl-[ACP] + H2O</text>
        <dbReference type="Rhea" id="RHEA:13097"/>
        <dbReference type="Rhea" id="RHEA-COMP:9925"/>
        <dbReference type="Rhea" id="RHEA-COMP:9945"/>
        <dbReference type="ChEBI" id="CHEBI:15377"/>
        <dbReference type="ChEBI" id="CHEBI:78784"/>
        <dbReference type="ChEBI" id="CHEBI:78827"/>
        <dbReference type="EC" id="4.2.1.59"/>
    </reaction>
    <physiologicalReaction direction="left-to-right" evidence="19">
        <dbReference type="Rhea" id="RHEA:13098"/>
    </physiologicalReaction>
</comment>
<comment type="catalytic activity">
    <reaction evidence="21">
        <text>(3R)-hydroxyoctadecanoyl-[ACP] = (2E)-octadecenoyl-[ACP] + H2O</text>
        <dbReference type="Rhea" id="RHEA:41924"/>
        <dbReference type="Rhea" id="RHEA-COMP:9654"/>
        <dbReference type="Rhea" id="RHEA-COMP:9655"/>
        <dbReference type="ChEBI" id="CHEBI:15377"/>
        <dbReference type="ChEBI" id="CHEBI:78488"/>
        <dbReference type="ChEBI" id="CHEBI:78489"/>
    </reaction>
    <physiologicalReaction direction="left-to-right" evidence="21">
        <dbReference type="Rhea" id="RHEA:41925"/>
    </physiologicalReaction>
</comment>
<dbReference type="PROSITE" id="PS52019">
    <property type="entry name" value="PKS_MFAS_DH"/>
    <property type="match status" value="1"/>
</dbReference>
<evidence type="ECO:0000256" key="40">
    <source>
        <dbReference type="ARBA" id="ARBA00048506"/>
    </source>
</evidence>
<evidence type="ECO:0000256" key="47">
    <source>
        <dbReference type="ARBA" id="ARBA00049109"/>
    </source>
</evidence>
<dbReference type="InterPro" id="IPR009081">
    <property type="entry name" value="PP-bd_ACP"/>
</dbReference>
<evidence type="ECO:0000256" key="1">
    <source>
        <dbReference type="ARBA" id="ARBA00005189"/>
    </source>
</evidence>
<protein>
    <submittedName>
        <fullName evidence="59">Uncharacterized protein</fullName>
    </submittedName>
</protein>
<evidence type="ECO:0000256" key="21">
    <source>
        <dbReference type="ARBA" id="ARBA00023399"/>
    </source>
</evidence>
<sequence length="2259" mass="251126">MVDSGVNPADYRGTRTGVYVGACVSEVEEGLAQDVSKVSGYALTGCSRSMFANRISFTFDFQGPSYAMDTACSSSLLALQQAVLGIRSGQCDQAIVGGVNICLRPVTALQFEKLNMLSKDGKCKHMDAEANGLKPVVEGILDPVRVNTPYEGKVAALNSFGFGGVNVHVVVKKNDIEPTEDSFKLYDEIPRLVNFCSRTEQGVHHFLDFVEQNPKKITREFLALANDVSKITSSSGMNHRGYIILKDKEDPEDPLHRDVIRVPEKRPLWFVFSGMGSQWAGMAKSLMVIPTFAEAIERCQKYLEPYNVNLKDIILNEDESVLDNTVAPFISIAAVQIGLVNVLRLCNIEPDGIVGHSVGELGCAYADGCFDEKQMILSAYWRGKCVEDYHVEPGLMAAVGLGWEECAKRCPPGVVTACHNSEDSTTISGPYEVTKKFVAELKAENIFAREVKSCGVAFHSPHVGPIGPLLLEKLKDLLPNKKLRSSKWVSSSVPEERWNEDLCKYSSPEYYVNNLTSQVLFQEALKFVPKNAVLIEIAPHTLLQAILKRSLGSEVVYLGLCKRNNNAANVDYLLQTLGKLYEFGWNPKIENLYPKIEYPVPIGTQSLSSLVKWDHSQTWMVTLYPEYFNPSASSDFVVKVNINEPEDEFLIGHKIDGRIIYPATGYLMLAWKMVAKLKGQFHDKVPVEFENVTIHRATLLPKQGEIKFTIRMMETSGDFTITESDTIVASGRVIQPEDQKFLKLQHIIEENFKQELPQENIKLTPNDIYKELRVRGYDYGKSFRLIQEAEDEAYRGKIAYTGQWINFADNLLQLSILYTKNRALMLPVRFQSIRCDPAVLAAAAEENQNIMPVVVDNRINVICAPGLEIRGLKANIAPRRQGAQNPLLESYDRVPYFESQSLTQKDISDINVYLEVVSTLAKRVAKNLKIKLPPCQVKEASEDKIKLYENASPIDFSFYHLLKEQLETNQTIENLTKKYKKELPKDILENTIQRERFIRPIIDVICENSPKKLNVAEINDTANILASSVKPFVLNNNSSTNYVLSVPNQDVLENQEALDSEITINNWKLNAGGSIPPTNKNLDCIIVRNELSVVQSCLDVVSAALKPNGFALIVLKDGLSSAETLIKKENNLPSNWRKDLIATARKNNLVLVSAKQDGFNTHALLFRHRILNELKEKEQKIVYVTENNYNWVEQLKTELSNADKLTENVNVWVVANDIYKNGVVGLTNCLKYENNGQRIRSLFTANLSQYVNQKIDFTKSPFKEILEGDLISNVLNESSENTSYRHLTLSNVDNEITKQTENAFLNVLTRGDLSSLRWFESANKNFNPNNKDNDYLCQIYYCPLNFRDIMLASGKLPPDALPGSLALEECILGLEFAGRDSSGKRIMGMVQAKGLATNVVLNKDTDFVYPVPDKWTLEQAATVPVAYSTAYYSLIVRGGLQPGESVLIHSGSGGVGQAAISICLSLGCQVFTTVGSHQKREFLKKEFPQLSDKNFANSRDTSFEQHILRETKGRGVDIVLNSLSEEKLQASIRCLAQHGRFLEIGKYDLSQNNPVGLAAFLRNISFHGILLDSLLVGKTELSKIPPSIIAQKQMIDQLMQDGINSGAVRPLNAHIFSADDAEEAFRFMSTGKHMGKVLLKLRDEEPKKVCPPASIKVNALARTEFTPSKSYIIVGGLGGFGLELAEWMVTRGCRKLVLVSRSGDKTPYQQLSVKRLRRNLGSNLLISKADATSLAGAKDLIKEASSLGPVGGIFNLAMVLRDAMLNDQTPQTYSECCAPKAVATEHLDTISRKECPELEYFLVFSSTSCGRGNVGQTNYGFANSVMERICENRRRSGYPAVAVQWGAIGDVGVVLETLGDNDSNIGGTLPQRIPSCLATLDRFLQSKHAVCSSIVPAEKISGTGSGSKKSLVDSIAHILGIKSTKGLNSKITLAELGLDSLMGVEVKQTLERDYDVILSLQEIRSLSINQLQEIGSGNLAENLENEAVDSNLIISELSFKPTLDAITKLNTVENDTPVFVIPPIEGEFNVLKPLAELLKRPVIGLNWVKSLGNCKDIQEVAKYYNQQCKILAPKAKSYDLIGYSMGAVIAFEMALNLPVNQLIMLDGAPKQTKLMIERYAEQFNLVEPELQHIEACLLFIQQLMTIDTTETQNELKELKEKSAVNKRVAEIISQKSGLDCSVEDIEYAVNSFSNKLQLLKNYDVQGKREGCTTLYKAEEVLIKGDFEWLSDYGISEISSGDLQVKTLKGNHKSFITNNV</sequence>
<comment type="catalytic activity">
    <reaction evidence="41">
        <text>3-oxohexanoyl-[ACP] + NADPH + H(+) = (3R)-hydroxyhexanoyl-[ACP] + NADP(+)</text>
        <dbReference type="Rhea" id="RHEA:41824"/>
        <dbReference type="Rhea" id="RHEA-COMP:9629"/>
        <dbReference type="Rhea" id="RHEA-COMP:9630"/>
        <dbReference type="ChEBI" id="CHEBI:15378"/>
        <dbReference type="ChEBI" id="CHEBI:57783"/>
        <dbReference type="ChEBI" id="CHEBI:58349"/>
        <dbReference type="ChEBI" id="CHEBI:78456"/>
        <dbReference type="ChEBI" id="CHEBI:78457"/>
    </reaction>
    <physiologicalReaction direction="left-to-right" evidence="41">
        <dbReference type="Rhea" id="RHEA:41825"/>
    </physiologicalReaction>
</comment>
<dbReference type="SUPFAM" id="SSF51735">
    <property type="entry name" value="NAD(P)-binding Rossmann-fold domains"/>
    <property type="match status" value="2"/>
</dbReference>
<comment type="catalytic activity">
    <reaction evidence="23">
        <text>(3R)-hydroxybutanoyl-[ACP] = (2E)-butenoyl-[ACP] + H2O</text>
        <dbReference type="Rhea" id="RHEA:41808"/>
        <dbReference type="Rhea" id="RHEA-COMP:9626"/>
        <dbReference type="Rhea" id="RHEA-COMP:9627"/>
        <dbReference type="ChEBI" id="CHEBI:15377"/>
        <dbReference type="ChEBI" id="CHEBI:78451"/>
        <dbReference type="ChEBI" id="CHEBI:78453"/>
    </reaction>
    <physiologicalReaction direction="left-to-right" evidence="23">
        <dbReference type="Rhea" id="RHEA:41809"/>
    </physiologicalReaction>
</comment>
<evidence type="ECO:0000313" key="59">
    <source>
        <dbReference type="EMBL" id="KAK4337059.1"/>
    </source>
</evidence>
<feature type="domain" description="Ketosynthase family 3 (KS3)" evidence="57">
    <location>
        <begin position="1"/>
        <end position="133"/>
    </location>
</feature>
<evidence type="ECO:0000256" key="15">
    <source>
        <dbReference type="ARBA" id="ARBA00023332"/>
    </source>
</evidence>
<comment type="catalytic activity">
    <reaction evidence="39">
        <text>(2E)-octenoyl-[ACP] + NADPH + H(+) = octanoyl-[ACP] + NADP(+)</text>
        <dbReference type="Rhea" id="RHEA:41848"/>
        <dbReference type="Rhea" id="RHEA-COMP:9635"/>
        <dbReference type="Rhea" id="RHEA-COMP:9636"/>
        <dbReference type="ChEBI" id="CHEBI:15378"/>
        <dbReference type="ChEBI" id="CHEBI:57783"/>
        <dbReference type="ChEBI" id="CHEBI:58349"/>
        <dbReference type="ChEBI" id="CHEBI:78462"/>
        <dbReference type="ChEBI" id="CHEBI:78463"/>
    </reaction>
    <physiologicalReaction direction="left-to-right" evidence="39">
        <dbReference type="Rhea" id="RHEA:41849"/>
    </physiologicalReaction>
</comment>
<comment type="catalytic activity">
    <reaction evidence="51">
        <text>3-oxooctanoyl-[ACP] + NADPH + H(+) = (3R)-hydroxyoctanoyl-[ACP] + NADP(+)</text>
        <dbReference type="Rhea" id="RHEA:41840"/>
        <dbReference type="Rhea" id="RHEA-COMP:9633"/>
        <dbReference type="Rhea" id="RHEA-COMP:9634"/>
        <dbReference type="ChEBI" id="CHEBI:15378"/>
        <dbReference type="ChEBI" id="CHEBI:57783"/>
        <dbReference type="ChEBI" id="CHEBI:58349"/>
        <dbReference type="ChEBI" id="CHEBI:78460"/>
        <dbReference type="ChEBI" id="CHEBI:78461"/>
    </reaction>
    <physiologicalReaction direction="left-to-right" evidence="51">
        <dbReference type="Rhea" id="RHEA:41841"/>
    </physiologicalReaction>
</comment>
<dbReference type="InterPro" id="IPR036736">
    <property type="entry name" value="ACP-like_sf"/>
</dbReference>
<dbReference type="InterPro" id="IPR020843">
    <property type="entry name" value="ER"/>
</dbReference>
<dbReference type="GO" id="GO:0019171">
    <property type="term" value="F:(3R)-hydroxyacyl-[acyl-carrier-protein] dehydratase activity"/>
    <property type="evidence" value="ECO:0007669"/>
    <property type="project" value="UniProtKB-EC"/>
</dbReference>
<evidence type="ECO:0000256" key="54">
    <source>
        <dbReference type="ARBA" id="ARBA00049533"/>
    </source>
</evidence>
<keyword evidence="12" id="KW-0443">Lipid metabolism</keyword>
<dbReference type="GO" id="GO:0016297">
    <property type="term" value="F:fatty acyl-[ACP] hydrolase activity"/>
    <property type="evidence" value="ECO:0007669"/>
    <property type="project" value="UniProtKB-EC"/>
</dbReference>
<comment type="catalytic activity">
    <reaction evidence="31">
        <text>dodecanoyl-[ACP] + malonyl-[ACP] + H(+) = 3-oxotetradecanoyl-[ACP] + holo-[ACP] + CO2</text>
        <dbReference type="Rhea" id="RHEA:41884"/>
        <dbReference type="Rhea" id="RHEA-COMP:9623"/>
        <dbReference type="Rhea" id="RHEA-COMP:9644"/>
        <dbReference type="Rhea" id="RHEA-COMP:9645"/>
        <dbReference type="Rhea" id="RHEA-COMP:9685"/>
        <dbReference type="ChEBI" id="CHEBI:15378"/>
        <dbReference type="ChEBI" id="CHEBI:16526"/>
        <dbReference type="ChEBI" id="CHEBI:64479"/>
        <dbReference type="ChEBI" id="CHEBI:65264"/>
        <dbReference type="ChEBI" id="CHEBI:78449"/>
        <dbReference type="ChEBI" id="CHEBI:78473"/>
    </reaction>
    <physiologicalReaction direction="left-to-right" evidence="31">
        <dbReference type="Rhea" id="RHEA:41885"/>
    </physiologicalReaction>
</comment>
<evidence type="ECO:0000256" key="14">
    <source>
        <dbReference type="ARBA" id="ARBA00023268"/>
    </source>
</evidence>
<dbReference type="CDD" id="cd08954">
    <property type="entry name" value="KR_1_FAS_SDR_x"/>
    <property type="match status" value="1"/>
</dbReference>
<comment type="catalytic activity">
    <reaction evidence="36">
        <text>hexadecanoyl-[ACP] + malonyl-[ACP] + H(+) = 3-oxooctadecanoyl-[ACP] + holo-[ACP] + CO2</text>
        <dbReference type="Rhea" id="RHEA:41916"/>
        <dbReference type="Rhea" id="RHEA-COMP:9623"/>
        <dbReference type="Rhea" id="RHEA-COMP:9652"/>
        <dbReference type="Rhea" id="RHEA-COMP:9653"/>
        <dbReference type="Rhea" id="RHEA-COMP:9685"/>
        <dbReference type="ChEBI" id="CHEBI:15378"/>
        <dbReference type="ChEBI" id="CHEBI:16526"/>
        <dbReference type="ChEBI" id="CHEBI:64479"/>
        <dbReference type="ChEBI" id="CHEBI:78449"/>
        <dbReference type="ChEBI" id="CHEBI:78483"/>
        <dbReference type="ChEBI" id="CHEBI:78487"/>
    </reaction>
    <physiologicalReaction direction="left-to-right" evidence="36">
        <dbReference type="Rhea" id="RHEA:41917"/>
    </physiologicalReaction>
</comment>
<comment type="catalytic activity">
    <reaction evidence="17">
        <text>(3R)-hydroxyhexanoyl-[ACP] = (2E)-hexenoyl-[ACP] + H2O</text>
        <dbReference type="Rhea" id="RHEA:41828"/>
        <dbReference type="Rhea" id="RHEA-COMP:9630"/>
        <dbReference type="Rhea" id="RHEA-COMP:9631"/>
        <dbReference type="ChEBI" id="CHEBI:15377"/>
        <dbReference type="ChEBI" id="CHEBI:78457"/>
        <dbReference type="ChEBI" id="CHEBI:78458"/>
    </reaction>
    <physiologicalReaction direction="left-to-right" evidence="17">
        <dbReference type="Rhea" id="RHEA:41829"/>
    </physiologicalReaction>
</comment>
<comment type="catalytic activity">
    <reaction evidence="37">
        <text>(2E)-dodecenoyl-[ACP] + NADPH + H(+) = dodecanoyl-[ACP] + NADP(+)</text>
        <dbReference type="Rhea" id="RHEA:41880"/>
        <dbReference type="Rhea" id="RHEA-COMP:9643"/>
        <dbReference type="Rhea" id="RHEA-COMP:9644"/>
        <dbReference type="ChEBI" id="CHEBI:15378"/>
        <dbReference type="ChEBI" id="CHEBI:57783"/>
        <dbReference type="ChEBI" id="CHEBI:58349"/>
        <dbReference type="ChEBI" id="CHEBI:65264"/>
        <dbReference type="ChEBI" id="CHEBI:78472"/>
    </reaction>
    <physiologicalReaction direction="left-to-right" evidence="37">
        <dbReference type="Rhea" id="RHEA:41881"/>
    </physiologicalReaction>
</comment>
<evidence type="ECO:0000259" key="58">
    <source>
        <dbReference type="PROSITE" id="PS52019"/>
    </source>
</evidence>
<dbReference type="FunFam" id="3.40.50.720:FF:000209">
    <property type="entry name" value="Polyketide synthase Pks12"/>
    <property type="match status" value="1"/>
</dbReference>
<dbReference type="InterPro" id="IPR029058">
    <property type="entry name" value="AB_hydrolase_fold"/>
</dbReference>
<dbReference type="InterPro" id="IPR016035">
    <property type="entry name" value="Acyl_Trfase/lysoPLipase"/>
</dbReference>
<dbReference type="GO" id="GO:0004315">
    <property type="term" value="F:3-oxoacyl-[acyl-carrier-protein] synthase activity"/>
    <property type="evidence" value="ECO:0007669"/>
    <property type="project" value="UniProtKB-EC"/>
</dbReference>
<dbReference type="InterPro" id="IPR032821">
    <property type="entry name" value="PKS_assoc"/>
</dbReference>
<evidence type="ECO:0000256" key="49">
    <source>
        <dbReference type="ARBA" id="ARBA00049263"/>
    </source>
</evidence>
<dbReference type="Pfam" id="PF08659">
    <property type="entry name" value="KR"/>
    <property type="match status" value="1"/>
</dbReference>
<keyword evidence="4" id="KW-0597">Phosphoprotein</keyword>
<dbReference type="Pfam" id="PF00698">
    <property type="entry name" value="Acyl_transf_1"/>
    <property type="match status" value="1"/>
</dbReference>
<dbReference type="Gene3D" id="1.10.1200.10">
    <property type="entry name" value="ACP-like"/>
    <property type="match status" value="1"/>
</dbReference>
<comment type="catalytic activity">
    <reaction evidence="30">
        <text>(2E)-butenoyl-[ACP] + NADPH + H(+) = butanoyl-[ACP] + NADP(+)</text>
        <dbReference type="Rhea" id="RHEA:41812"/>
        <dbReference type="Rhea" id="RHEA-COMP:9627"/>
        <dbReference type="Rhea" id="RHEA-COMP:9628"/>
        <dbReference type="ChEBI" id="CHEBI:15378"/>
        <dbReference type="ChEBI" id="CHEBI:57783"/>
        <dbReference type="ChEBI" id="CHEBI:58349"/>
        <dbReference type="ChEBI" id="CHEBI:78453"/>
        <dbReference type="ChEBI" id="CHEBI:78454"/>
    </reaction>
    <physiologicalReaction direction="left-to-right" evidence="30">
        <dbReference type="Rhea" id="RHEA:41813"/>
    </physiologicalReaction>
</comment>
<evidence type="ECO:0000256" key="25">
    <source>
        <dbReference type="ARBA" id="ARBA00047300"/>
    </source>
</evidence>
<dbReference type="Gene3D" id="3.30.70.3290">
    <property type="match status" value="1"/>
</dbReference>
<dbReference type="InterPro" id="IPR020841">
    <property type="entry name" value="PKS_Beta-ketoAc_synthase_dom"/>
</dbReference>
<name>A0AAE1UTY2_9SOLA</name>
<evidence type="ECO:0000256" key="29">
    <source>
        <dbReference type="ARBA" id="ARBA00047451"/>
    </source>
</evidence>
<accession>A0AAE1UTY2</accession>
<evidence type="ECO:0000256" key="39">
    <source>
        <dbReference type="ARBA" id="ARBA00048420"/>
    </source>
</evidence>
<dbReference type="GO" id="GO:0004316">
    <property type="term" value="F:3-oxoacyl-[acyl-carrier-protein] reductase (NADPH) activity"/>
    <property type="evidence" value="ECO:0007669"/>
    <property type="project" value="UniProtKB-EC"/>
</dbReference>
<dbReference type="Gene3D" id="3.40.50.150">
    <property type="entry name" value="Vaccinia Virus protein VP39"/>
    <property type="match status" value="1"/>
</dbReference>
<dbReference type="FunFam" id="3.90.180.10:FF:000015">
    <property type="entry name" value="Fatty acid synthase"/>
    <property type="match status" value="1"/>
</dbReference>
<dbReference type="Pfam" id="PF21149">
    <property type="entry name" value="FAS_pseudo-KR"/>
    <property type="match status" value="1"/>
</dbReference>
<comment type="catalytic activity">
    <reaction evidence="45">
        <text>3-oxotetradecanoyl-[ACP] + NADPH + H(+) = (3R)-hydroxytetradecanoyl-[ACP] + NADP(+)</text>
        <dbReference type="Rhea" id="RHEA:41888"/>
        <dbReference type="Rhea" id="RHEA-COMP:9645"/>
        <dbReference type="Rhea" id="RHEA-COMP:9646"/>
        <dbReference type="ChEBI" id="CHEBI:15378"/>
        <dbReference type="ChEBI" id="CHEBI:57783"/>
        <dbReference type="ChEBI" id="CHEBI:58349"/>
        <dbReference type="ChEBI" id="CHEBI:78473"/>
        <dbReference type="ChEBI" id="CHEBI:78474"/>
    </reaction>
    <physiologicalReaction direction="left-to-right" evidence="45">
        <dbReference type="Rhea" id="RHEA:41889"/>
    </physiologicalReaction>
</comment>
<evidence type="ECO:0000259" key="57">
    <source>
        <dbReference type="PROSITE" id="PS52004"/>
    </source>
</evidence>
<evidence type="ECO:0000256" key="4">
    <source>
        <dbReference type="ARBA" id="ARBA00022553"/>
    </source>
</evidence>
<comment type="catalytic activity">
    <reaction evidence="40">
        <text>a fatty acyl-[ACP] + malonyl-[ACP] + H(+) = a 3-oxoacyl-[ACP] + holo-[ACP] + CO2</text>
        <dbReference type="Rhea" id="RHEA:22836"/>
        <dbReference type="Rhea" id="RHEA-COMP:9623"/>
        <dbReference type="Rhea" id="RHEA-COMP:9685"/>
        <dbReference type="Rhea" id="RHEA-COMP:9916"/>
        <dbReference type="Rhea" id="RHEA-COMP:14125"/>
        <dbReference type="ChEBI" id="CHEBI:15378"/>
        <dbReference type="ChEBI" id="CHEBI:16526"/>
        <dbReference type="ChEBI" id="CHEBI:64479"/>
        <dbReference type="ChEBI" id="CHEBI:78449"/>
        <dbReference type="ChEBI" id="CHEBI:78776"/>
        <dbReference type="ChEBI" id="CHEBI:138651"/>
        <dbReference type="EC" id="2.3.1.41"/>
    </reaction>
    <physiologicalReaction direction="left-to-right" evidence="40">
        <dbReference type="Rhea" id="RHEA:22837"/>
    </physiologicalReaction>
</comment>
<dbReference type="PANTHER" id="PTHR43775:SF7">
    <property type="entry name" value="FATTY ACID SYNTHASE"/>
    <property type="match status" value="1"/>
</dbReference>
<dbReference type="SUPFAM" id="SSF53474">
    <property type="entry name" value="alpha/beta-Hydrolases"/>
    <property type="match status" value="1"/>
</dbReference>
<evidence type="ECO:0000256" key="43">
    <source>
        <dbReference type="ARBA" id="ARBA00048691"/>
    </source>
</evidence>
<dbReference type="Gene3D" id="3.90.180.10">
    <property type="entry name" value="Medium-chain alcohol dehydrogenases, catalytic domain"/>
    <property type="match status" value="1"/>
</dbReference>
<evidence type="ECO:0000256" key="7">
    <source>
        <dbReference type="ARBA" id="ARBA00022832"/>
    </source>
</evidence>
<comment type="catalytic activity">
    <reaction evidence="48">
        <text>(2E)-tetradecenoyl-[ACP] + NADPH + H(+) = tetradecanoyl-[ACP] + NADP(+)</text>
        <dbReference type="Rhea" id="RHEA:41896"/>
        <dbReference type="Rhea" id="RHEA-COMP:9647"/>
        <dbReference type="Rhea" id="RHEA-COMP:9648"/>
        <dbReference type="ChEBI" id="CHEBI:15378"/>
        <dbReference type="ChEBI" id="CHEBI:57783"/>
        <dbReference type="ChEBI" id="CHEBI:58349"/>
        <dbReference type="ChEBI" id="CHEBI:78475"/>
        <dbReference type="ChEBI" id="CHEBI:78477"/>
    </reaction>
    <physiologicalReaction direction="left-to-right" evidence="48">
        <dbReference type="Rhea" id="RHEA:41897"/>
    </physiologicalReaction>
</comment>
<dbReference type="SMART" id="SM00829">
    <property type="entry name" value="PKS_ER"/>
    <property type="match status" value="1"/>
</dbReference>
<dbReference type="GO" id="GO:0004313">
    <property type="term" value="F:[acyl-carrier-protein] S-acetyltransferase activity"/>
    <property type="evidence" value="ECO:0007669"/>
    <property type="project" value="UniProtKB-EC"/>
</dbReference>
<evidence type="ECO:0000256" key="22">
    <source>
        <dbReference type="ARBA" id="ARBA00023401"/>
    </source>
</evidence>
<evidence type="ECO:0000259" key="56">
    <source>
        <dbReference type="PROSITE" id="PS50075"/>
    </source>
</evidence>
<dbReference type="CDD" id="cd05195">
    <property type="entry name" value="enoyl_red"/>
    <property type="match status" value="1"/>
</dbReference>
<dbReference type="PANTHER" id="PTHR43775">
    <property type="entry name" value="FATTY ACID SYNTHASE"/>
    <property type="match status" value="1"/>
</dbReference>
<dbReference type="Pfam" id="PF00975">
    <property type="entry name" value="Thioesterase"/>
    <property type="match status" value="1"/>
</dbReference>
<comment type="catalytic activity">
    <reaction evidence="22">
        <text>(3R)-hydroxyhexadecanoyl-[ACP] = (2E)-hexadecenoyl-[ACP] + H2O</text>
        <dbReference type="Rhea" id="RHEA:41908"/>
        <dbReference type="Rhea" id="RHEA-COMP:9650"/>
        <dbReference type="Rhea" id="RHEA-COMP:9651"/>
        <dbReference type="ChEBI" id="CHEBI:15377"/>
        <dbReference type="ChEBI" id="CHEBI:78480"/>
        <dbReference type="ChEBI" id="CHEBI:78481"/>
    </reaction>
    <physiologicalReaction direction="left-to-right" evidence="22">
        <dbReference type="Rhea" id="RHEA:41909"/>
    </physiologicalReaction>
</comment>
<evidence type="ECO:0000256" key="32">
    <source>
        <dbReference type="ARBA" id="ARBA00047810"/>
    </source>
</evidence>
<evidence type="ECO:0000256" key="37">
    <source>
        <dbReference type="ARBA" id="ARBA00048281"/>
    </source>
</evidence>
<comment type="catalytic activity">
    <reaction evidence="26">
        <text>hexanoyl-[ACP] + malonyl-[ACP] + H(+) = 3-oxooctanoyl-[ACP] + holo-[ACP] + CO2</text>
        <dbReference type="Rhea" id="RHEA:41836"/>
        <dbReference type="Rhea" id="RHEA-COMP:9623"/>
        <dbReference type="Rhea" id="RHEA-COMP:9632"/>
        <dbReference type="Rhea" id="RHEA-COMP:9633"/>
        <dbReference type="Rhea" id="RHEA-COMP:9685"/>
        <dbReference type="ChEBI" id="CHEBI:15378"/>
        <dbReference type="ChEBI" id="CHEBI:16526"/>
        <dbReference type="ChEBI" id="CHEBI:64479"/>
        <dbReference type="ChEBI" id="CHEBI:78449"/>
        <dbReference type="ChEBI" id="CHEBI:78459"/>
        <dbReference type="ChEBI" id="CHEBI:78460"/>
    </reaction>
    <physiologicalReaction direction="left-to-right" evidence="26">
        <dbReference type="Rhea" id="RHEA:41837"/>
    </physiologicalReaction>
</comment>
<feature type="domain" description="Carrier" evidence="56">
    <location>
        <begin position="1902"/>
        <end position="1982"/>
    </location>
</feature>
<dbReference type="SUPFAM" id="SSF50129">
    <property type="entry name" value="GroES-like"/>
    <property type="match status" value="1"/>
</dbReference>
<dbReference type="GO" id="GO:0004312">
    <property type="term" value="F:fatty acid synthase activity"/>
    <property type="evidence" value="ECO:0007669"/>
    <property type="project" value="TreeGrafter"/>
</dbReference>
<comment type="catalytic activity">
    <reaction evidence="53">
        <text>(2E)-decenoyl-[ACP] + NADPH + H(+) = decanoyl-[ACP] + NADP(+)</text>
        <dbReference type="Rhea" id="RHEA:41864"/>
        <dbReference type="Rhea" id="RHEA-COMP:9639"/>
        <dbReference type="Rhea" id="RHEA-COMP:9640"/>
        <dbReference type="ChEBI" id="CHEBI:15378"/>
        <dbReference type="ChEBI" id="CHEBI:57783"/>
        <dbReference type="ChEBI" id="CHEBI:58349"/>
        <dbReference type="ChEBI" id="CHEBI:78467"/>
        <dbReference type="ChEBI" id="CHEBI:78468"/>
    </reaction>
    <physiologicalReaction direction="left-to-right" evidence="53">
        <dbReference type="Rhea" id="RHEA:41865"/>
    </physiologicalReaction>
</comment>
<comment type="function">
    <text evidence="24">Fatty acid synthetase is a multifunctional enzyme that catalyzes the de novo biosynthesis of long-chain saturated fatty acids starting from acetyl-CoA and malonyl-CoA in the presence of NADPH. This multifunctional protein contains 7 catalytic activities and a site for the binding of the prosthetic group 4'-phosphopantetheine of the acyl carrier protein ([ACP]) domain.</text>
</comment>
<evidence type="ECO:0000256" key="55">
    <source>
        <dbReference type="PROSITE-ProRule" id="PRU01363"/>
    </source>
</evidence>
<comment type="catalytic activity">
    <reaction evidence="28">
        <text>3-oxodecanoyl-[ACP] + NADPH + H(+) = (3R)-hydroxydecanoyl-[ACP] + NADP(+)</text>
        <dbReference type="Rhea" id="RHEA:41856"/>
        <dbReference type="Rhea" id="RHEA-COMP:9637"/>
        <dbReference type="Rhea" id="RHEA-COMP:9638"/>
        <dbReference type="ChEBI" id="CHEBI:15378"/>
        <dbReference type="ChEBI" id="CHEBI:57783"/>
        <dbReference type="ChEBI" id="CHEBI:58349"/>
        <dbReference type="ChEBI" id="CHEBI:78464"/>
        <dbReference type="ChEBI" id="CHEBI:78466"/>
    </reaction>
    <physiologicalReaction direction="left-to-right" evidence="28">
        <dbReference type="Rhea" id="RHEA:41857"/>
    </physiologicalReaction>
</comment>
<evidence type="ECO:0000256" key="18">
    <source>
        <dbReference type="ARBA" id="ARBA00023388"/>
    </source>
</evidence>
<evidence type="ECO:0000256" key="31">
    <source>
        <dbReference type="ARBA" id="ARBA00047578"/>
    </source>
</evidence>
<evidence type="ECO:0000256" key="2">
    <source>
        <dbReference type="ARBA" id="ARBA00022450"/>
    </source>
</evidence>
<comment type="catalytic activity">
    <reaction evidence="29">
        <text>tetradecanoyl-[ACP] + malonyl-[ACP] + H(+) = 3-oxohexadecanoyl-[ACP] + holo-[ACP] + CO2</text>
        <dbReference type="Rhea" id="RHEA:41900"/>
        <dbReference type="Rhea" id="RHEA-COMP:9623"/>
        <dbReference type="Rhea" id="RHEA-COMP:9648"/>
        <dbReference type="Rhea" id="RHEA-COMP:9649"/>
        <dbReference type="Rhea" id="RHEA-COMP:9685"/>
        <dbReference type="ChEBI" id="CHEBI:15378"/>
        <dbReference type="ChEBI" id="CHEBI:16526"/>
        <dbReference type="ChEBI" id="CHEBI:64479"/>
        <dbReference type="ChEBI" id="CHEBI:78449"/>
        <dbReference type="ChEBI" id="CHEBI:78477"/>
        <dbReference type="ChEBI" id="CHEBI:78478"/>
    </reaction>
    <physiologicalReaction direction="left-to-right" evidence="29">
        <dbReference type="Rhea" id="RHEA:41901"/>
    </physiologicalReaction>
</comment>
<evidence type="ECO:0000256" key="38">
    <source>
        <dbReference type="ARBA" id="ARBA00048289"/>
    </source>
</evidence>
<dbReference type="InterPro" id="IPR018201">
    <property type="entry name" value="Ketoacyl_synth_AS"/>
</dbReference>
<dbReference type="InterPro" id="IPR016036">
    <property type="entry name" value="Malonyl_transacylase_ACP-bd"/>
</dbReference>
<dbReference type="InterPro" id="IPR057326">
    <property type="entry name" value="KR_dom"/>
</dbReference>
<organism evidence="59 60">
    <name type="scientific">Anisodus tanguticus</name>
    <dbReference type="NCBI Taxonomy" id="243964"/>
    <lineage>
        <taxon>Eukaryota</taxon>
        <taxon>Viridiplantae</taxon>
        <taxon>Streptophyta</taxon>
        <taxon>Embryophyta</taxon>
        <taxon>Tracheophyta</taxon>
        <taxon>Spermatophyta</taxon>
        <taxon>Magnoliopsida</taxon>
        <taxon>eudicotyledons</taxon>
        <taxon>Gunneridae</taxon>
        <taxon>Pentapetalae</taxon>
        <taxon>asterids</taxon>
        <taxon>lamiids</taxon>
        <taxon>Solanales</taxon>
        <taxon>Solanaceae</taxon>
        <taxon>Solanoideae</taxon>
        <taxon>Hyoscyameae</taxon>
        <taxon>Anisodus</taxon>
    </lineage>
</organism>
<dbReference type="PROSITE" id="PS50075">
    <property type="entry name" value="CARRIER"/>
    <property type="match status" value="1"/>
</dbReference>
<dbReference type="CDD" id="cd00833">
    <property type="entry name" value="PKS"/>
    <property type="match status" value="1"/>
</dbReference>
<keyword evidence="13" id="KW-0275">Fatty acid biosynthesis</keyword>
<keyword evidence="8" id="KW-0521">NADP</keyword>
<comment type="catalytic activity">
    <reaction evidence="32">
        <text>(2E)-hexadecenoyl-[ACP] + NADPH + H(+) = hexadecanoyl-[ACP] + NADP(+)</text>
        <dbReference type="Rhea" id="RHEA:41912"/>
        <dbReference type="Rhea" id="RHEA-COMP:9651"/>
        <dbReference type="Rhea" id="RHEA-COMP:9652"/>
        <dbReference type="ChEBI" id="CHEBI:15378"/>
        <dbReference type="ChEBI" id="CHEBI:57783"/>
        <dbReference type="ChEBI" id="CHEBI:58349"/>
        <dbReference type="ChEBI" id="CHEBI:78481"/>
        <dbReference type="ChEBI" id="CHEBI:78483"/>
    </reaction>
    <physiologicalReaction direction="left-to-right" evidence="32">
        <dbReference type="Rhea" id="RHEA:41913"/>
    </physiologicalReaction>
</comment>
<dbReference type="InterPro" id="IPR049552">
    <property type="entry name" value="PKS_DH_N"/>
</dbReference>
<comment type="catalytic activity">
    <reaction evidence="43">
        <text>holo-[ACP] + acetyl-CoA = acetyl-[ACP] + CoA</text>
        <dbReference type="Rhea" id="RHEA:41788"/>
        <dbReference type="Rhea" id="RHEA-COMP:9621"/>
        <dbReference type="Rhea" id="RHEA-COMP:9685"/>
        <dbReference type="ChEBI" id="CHEBI:57287"/>
        <dbReference type="ChEBI" id="CHEBI:57288"/>
        <dbReference type="ChEBI" id="CHEBI:64479"/>
        <dbReference type="ChEBI" id="CHEBI:78446"/>
        <dbReference type="EC" id="2.3.1.38"/>
    </reaction>
    <physiologicalReaction direction="left-to-right" evidence="43">
        <dbReference type="Rhea" id="RHEA:41789"/>
    </physiologicalReaction>
</comment>
<dbReference type="InterPro" id="IPR016039">
    <property type="entry name" value="Thiolase-like"/>
</dbReference>
<dbReference type="Gene3D" id="3.10.129.110">
    <property type="entry name" value="Polyketide synthase dehydratase"/>
    <property type="match status" value="1"/>
</dbReference>
<dbReference type="SMART" id="SM00822">
    <property type="entry name" value="PKS_KR"/>
    <property type="match status" value="1"/>
</dbReference>
<dbReference type="SUPFAM" id="SSF47336">
    <property type="entry name" value="ACP-like"/>
    <property type="match status" value="1"/>
</dbReference>
<comment type="catalytic activity">
    <reaction evidence="47">
        <text>decanoyl-[ACP] + malonyl-[ACP] + H(+) = 3-oxododecanoyl-[ACP] + holo-[ACP] + CO2</text>
        <dbReference type="Rhea" id="RHEA:41868"/>
        <dbReference type="Rhea" id="RHEA-COMP:9623"/>
        <dbReference type="Rhea" id="RHEA-COMP:9640"/>
        <dbReference type="Rhea" id="RHEA-COMP:9641"/>
        <dbReference type="Rhea" id="RHEA-COMP:9685"/>
        <dbReference type="ChEBI" id="CHEBI:15378"/>
        <dbReference type="ChEBI" id="CHEBI:16526"/>
        <dbReference type="ChEBI" id="CHEBI:64479"/>
        <dbReference type="ChEBI" id="CHEBI:78449"/>
        <dbReference type="ChEBI" id="CHEBI:78468"/>
        <dbReference type="ChEBI" id="CHEBI:78469"/>
    </reaction>
    <physiologicalReaction direction="left-to-right" evidence="47">
        <dbReference type="Rhea" id="RHEA:41869"/>
    </physiologicalReaction>
</comment>
<keyword evidence="2" id="KW-0596">Phosphopantetheine</keyword>
<evidence type="ECO:0000256" key="44">
    <source>
        <dbReference type="ARBA" id="ARBA00048704"/>
    </source>
</evidence>
<keyword evidence="10" id="KW-0007">Acetylation</keyword>
<comment type="catalytic activity">
    <reaction evidence="34">
        <text>3-oxobutanoyl-[ACP] + NADPH + H(+) = (3R)-hydroxybutanoyl-[ACP] + NADP(+)</text>
        <dbReference type="Rhea" id="RHEA:41804"/>
        <dbReference type="Rhea" id="RHEA-COMP:9625"/>
        <dbReference type="Rhea" id="RHEA-COMP:9626"/>
        <dbReference type="ChEBI" id="CHEBI:15378"/>
        <dbReference type="ChEBI" id="CHEBI:57783"/>
        <dbReference type="ChEBI" id="CHEBI:58349"/>
        <dbReference type="ChEBI" id="CHEBI:78450"/>
        <dbReference type="ChEBI" id="CHEBI:78451"/>
    </reaction>
    <physiologicalReaction direction="left-to-right" evidence="34">
        <dbReference type="Rhea" id="RHEA:41805"/>
    </physiologicalReaction>
</comment>
<dbReference type="Gene3D" id="3.40.366.10">
    <property type="entry name" value="Malonyl-Coenzyme A Acyl Carrier Protein, domain 2"/>
    <property type="match status" value="1"/>
</dbReference>
<dbReference type="Pfam" id="PF13602">
    <property type="entry name" value="ADH_zinc_N_2"/>
    <property type="match status" value="1"/>
</dbReference>
<dbReference type="InterPro" id="IPR049900">
    <property type="entry name" value="PKS_mFAS_DH"/>
</dbReference>
<dbReference type="SUPFAM" id="SSF55048">
    <property type="entry name" value="Probable ACP-binding domain of malonyl-CoA ACP transacylase"/>
    <property type="match status" value="1"/>
</dbReference>
<keyword evidence="9" id="KW-0663">Pyridoxal phosphate</keyword>
<evidence type="ECO:0000256" key="5">
    <source>
        <dbReference type="ARBA" id="ARBA00022679"/>
    </source>
</evidence>
<dbReference type="EMBL" id="JAVYJV010000058">
    <property type="protein sequence ID" value="KAK4337059.1"/>
    <property type="molecule type" value="Genomic_DNA"/>
</dbReference>
<feature type="region of interest" description="N-terminal hotdog fold" evidence="55">
    <location>
        <begin position="621"/>
        <end position="748"/>
    </location>
</feature>
<comment type="catalytic activity">
    <reaction evidence="38">
        <text>tetradecanoyl-[ACP] + H2O = tetradecanoate + holo-[ACP] + H(+)</text>
        <dbReference type="Rhea" id="RHEA:30123"/>
        <dbReference type="Rhea" id="RHEA-COMP:9648"/>
        <dbReference type="Rhea" id="RHEA-COMP:9685"/>
        <dbReference type="ChEBI" id="CHEBI:15377"/>
        <dbReference type="ChEBI" id="CHEBI:15378"/>
        <dbReference type="ChEBI" id="CHEBI:30807"/>
        <dbReference type="ChEBI" id="CHEBI:64479"/>
        <dbReference type="ChEBI" id="CHEBI:78477"/>
        <dbReference type="EC" id="3.1.2.14"/>
    </reaction>
    <physiologicalReaction direction="left-to-right" evidence="38">
        <dbReference type="Rhea" id="RHEA:30124"/>
    </physiologicalReaction>
</comment>
<comment type="catalytic activity">
    <reaction evidence="15">
        <text>(3R)-hydroxyoctanoyl-[ACP] = (2E)-octenoyl-[ACP] + H2O</text>
        <dbReference type="Rhea" id="RHEA:41844"/>
        <dbReference type="Rhea" id="RHEA-COMP:9634"/>
        <dbReference type="Rhea" id="RHEA-COMP:9635"/>
        <dbReference type="ChEBI" id="CHEBI:15377"/>
        <dbReference type="ChEBI" id="CHEBI:78461"/>
        <dbReference type="ChEBI" id="CHEBI:78462"/>
    </reaction>
    <physiologicalReaction direction="left-to-right" evidence="15">
        <dbReference type="Rhea" id="RHEA:41845"/>
    </physiologicalReaction>
</comment>
<dbReference type="Pfam" id="PF00109">
    <property type="entry name" value="ketoacyl-synt"/>
    <property type="match status" value="1"/>
</dbReference>
<proteinExistence type="predicted"/>
<evidence type="ECO:0000256" key="19">
    <source>
        <dbReference type="ARBA" id="ARBA00023394"/>
    </source>
</evidence>
<dbReference type="InterPro" id="IPR001227">
    <property type="entry name" value="Ac_transferase_dom_sf"/>
</dbReference>
<evidence type="ECO:0000313" key="60">
    <source>
        <dbReference type="Proteomes" id="UP001291623"/>
    </source>
</evidence>
<dbReference type="InterPro" id="IPR014043">
    <property type="entry name" value="Acyl_transferase_dom"/>
</dbReference>
<dbReference type="Gene3D" id="3.40.47.10">
    <property type="match status" value="1"/>
</dbReference>
<keyword evidence="7" id="KW-0276">Fatty acid metabolism</keyword>
<keyword evidence="5" id="KW-0808">Transferase</keyword>
<evidence type="ECO:0000256" key="53">
    <source>
        <dbReference type="ARBA" id="ARBA00049521"/>
    </source>
</evidence>
<dbReference type="InterPro" id="IPR014030">
    <property type="entry name" value="Ketoacyl_synth_N"/>
</dbReference>
<evidence type="ECO:0000256" key="51">
    <source>
        <dbReference type="ARBA" id="ARBA00049422"/>
    </source>
</evidence>
<dbReference type="Pfam" id="PF23297">
    <property type="entry name" value="ACP_SdgA_C"/>
    <property type="match status" value="1"/>
</dbReference>
<evidence type="ECO:0000256" key="6">
    <source>
        <dbReference type="ARBA" id="ARBA00022799"/>
    </source>
</evidence>
<dbReference type="InterPro" id="IPR042104">
    <property type="entry name" value="PKS_dehydratase_sf"/>
</dbReference>
<dbReference type="GO" id="GO:0141148">
    <property type="term" value="F:enoyl-[acyl-carrier-protein] reductase (NADPH) activity"/>
    <property type="evidence" value="ECO:0007669"/>
    <property type="project" value="UniProtKB-EC"/>
</dbReference>
<dbReference type="Gene3D" id="3.40.50.720">
    <property type="entry name" value="NAD(P)-binding Rossmann-like Domain"/>
    <property type="match status" value="1"/>
</dbReference>
<dbReference type="InterPro" id="IPR013968">
    <property type="entry name" value="PKS_KR"/>
</dbReference>
<evidence type="ECO:0000256" key="30">
    <source>
        <dbReference type="ARBA" id="ARBA00047500"/>
    </source>
</evidence>
<comment type="catalytic activity">
    <reaction evidence="52">
        <text>butanoyl-[ACP] + malonyl-[ACP] + H(+) = 3-oxohexanoyl-[ACP] + holo-[ACP] + CO2</text>
        <dbReference type="Rhea" id="RHEA:41820"/>
        <dbReference type="Rhea" id="RHEA-COMP:9623"/>
        <dbReference type="Rhea" id="RHEA-COMP:9628"/>
        <dbReference type="Rhea" id="RHEA-COMP:9629"/>
        <dbReference type="Rhea" id="RHEA-COMP:9685"/>
        <dbReference type="ChEBI" id="CHEBI:15378"/>
        <dbReference type="ChEBI" id="CHEBI:16526"/>
        <dbReference type="ChEBI" id="CHEBI:64479"/>
        <dbReference type="ChEBI" id="CHEBI:78449"/>
        <dbReference type="ChEBI" id="CHEBI:78454"/>
        <dbReference type="ChEBI" id="CHEBI:78456"/>
    </reaction>
    <physiologicalReaction direction="left-to-right" evidence="52">
        <dbReference type="Rhea" id="RHEA:41821"/>
    </physiologicalReaction>
</comment>
<evidence type="ECO:0000256" key="41">
    <source>
        <dbReference type="ARBA" id="ARBA00048571"/>
    </source>
</evidence>
<dbReference type="PROSITE" id="PS00606">
    <property type="entry name" value="KS3_1"/>
    <property type="match status" value="1"/>
</dbReference>
<dbReference type="Pfam" id="PF16197">
    <property type="entry name" value="KAsynt_C_assoc"/>
    <property type="match status" value="1"/>
</dbReference>
<dbReference type="Proteomes" id="UP001291623">
    <property type="component" value="Unassembled WGS sequence"/>
</dbReference>
<dbReference type="InterPro" id="IPR001031">
    <property type="entry name" value="Thioesterase"/>
</dbReference>
<evidence type="ECO:0000256" key="34">
    <source>
        <dbReference type="ARBA" id="ARBA00047953"/>
    </source>
</evidence>
<keyword evidence="3" id="KW-0444">Lipid biosynthesis</keyword>
<keyword evidence="6" id="KW-0702">S-nitrosylation</keyword>
<dbReference type="InterPro" id="IPR050091">
    <property type="entry name" value="PKS_NRPS_Biosynth_Enz"/>
</dbReference>
<comment type="caution">
    <text evidence="59">The sequence shown here is derived from an EMBL/GenBank/DDBJ whole genome shotgun (WGS) entry which is preliminary data.</text>
</comment>
<comment type="pathway">
    <text evidence="1">Lipid metabolism.</text>
</comment>
<evidence type="ECO:0000256" key="24">
    <source>
        <dbReference type="ARBA" id="ARBA00023442"/>
    </source>
</evidence>
<dbReference type="SMART" id="SM00825">
    <property type="entry name" value="PKS_KS"/>
    <property type="match status" value="1"/>
</dbReference>
<evidence type="ECO:0000256" key="46">
    <source>
        <dbReference type="ARBA" id="ARBA00049019"/>
    </source>
</evidence>
<comment type="catalytic activity">
    <reaction evidence="18">
        <text>(3R)-hydroxydecanoyl-[ACP] = (2E)-decenoyl-[ACP] + H2O</text>
        <dbReference type="Rhea" id="RHEA:41860"/>
        <dbReference type="Rhea" id="RHEA-COMP:9638"/>
        <dbReference type="Rhea" id="RHEA-COMP:9639"/>
        <dbReference type="ChEBI" id="CHEBI:15377"/>
        <dbReference type="ChEBI" id="CHEBI:78466"/>
        <dbReference type="ChEBI" id="CHEBI:78467"/>
    </reaction>
    <physiologicalReaction direction="left-to-right" evidence="18">
        <dbReference type="Rhea" id="RHEA:41861"/>
    </physiologicalReaction>
</comment>
<evidence type="ECO:0000256" key="12">
    <source>
        <dbReference type="ARBA" id="ARBA00023098"/>
    </source>
</evidence>
<dbReference type="InterPro" id="IPR049391">
    <property type="entry name" value="FAS_pseudo-KR"/>
</dbReference>
<evidence type="ECO:0000256" key="23">
    <source>
        <dbReference type="ARBA" id="ARBA00023402"/>
    </source>
</evidence>
<dbReference type="InterPro" id="IPR029063">
    <property type="entry name" value="SAM-dependent_MTases_sf"/>
</dbReference>
<evidence type="ECO:0000256" key="42">
    <source>
        <dbReference type="ARBA" id="ARBA00048650"/>
    </source>
</evidence>
<feature type="domain" description="PKS/mFAS DH" evidence="58">
    <location>
        <begin position="621"/>
        <end position="886"/>
    </location>
</feature>
<comment type="catalytic activity">
    <reaction evidence="20">
        <text>(3R)-hydroxytetradecanoyl-[ACP] = (2E)-tetradecenoyl-[ACP] + H2O</text>
        <dbReference type="Rhea" id="RHEA:41892"/>
        <dbReference type="Rhea" id="RHEA-COMP:9646"/>
        <dbReference type="Rhea" id="RHEA-COMP:9647"/>
        <dbReference type="ChEBI" id="CHEBI:15377"/>
        <dbReference type="ChEBI" id="CHEBI:78474"/>
        <dbReference type="ChEBI" id="CHEBI:78475"/>
    </reaction>
    <physiologicalReaction direction="left-to-right" evidence="20">
        <dbReference type="Rhea" id="RHEA:41893"/>
    </physiologicalReaction>
</comment>
<evidence type="ECO:0000256" key="50">
    <source>
        <dbReference type="ARBA" id="ARBA00049414"/>
    </source>
</evidence>
<comment type="catalytic activity">
    <reaction evidence="35">
        <text>acetyl-[ACP] + malonyl-[ACP] + H(+) = 3-oxobutanoyl-[ACP] + holo-[ACP] + CO2</text>
        <dbReference type="Rhea" id="RHEA:41800"/>
        <dbReference type="Rhea" id="RHEA-COMP:9621"/>
        <dbReference type="Rhea" id="RHEA-COMP:9623"/>
        <dbReference type="Rhea" id="RHEA-COMP:9625"/>
        <dbReference type="Rhea" id="RHEA-COMP:9685"/>
        <dbReference type="ChEBI" id="CHEBI:15378"/>
        <dbReference type="ChEBI" id="CHEBI:16526"/>
        <dbReference type="ChEBI" id="CHEBI:64479"/>
        <dbReference type="ChEBI" id="CHEBI:78446"/>
        <dbReference type="ChEBI" id="CHEBI:78449"/>
        <dbReference type="ChEBI" id="CHEBI:78450"/>
    </reaction>
    <physiologicalReaction direction="left-to-right" evidence="35">
        <dbReference type="Rhea" id="RHEA:41801"/>
    </physiologicalReaction>
</comment>
<dbReference type="InterPro" id="IPR011032">
    <property type="entry name" value="GroES-like_sf"/>
</dbReference>
<evidence type="ECO:0000256" key="33">
    <source>
        <dbReference type="ARBA" id="ARBA00047897"/>
    </source>
</evidence>
<comment type="catalytic activity">
    <reaction evidence="42">
        <text>a 2,3-saturated acyl-[ACP] + NADP(+) = a (2E)-enoyl-[ACP] + NADPH + H(+)</text>
        <dbReference type="Rhea" id="RHEA:22564"/>
        <dbReference type="Rhea" id="RHEA-COMP:9925"/>
        <dbReference type="Rhea" id="RHEA-COMP:9926"/>
        <dbReference type="ChEBI" id="CHEBI:15378"/>
        <dbReference type="ChEBI" id="CHEBI:57783"/>
        <dbReference type="ChEBI" id="CHEBI:58349"/>
        <dbReference type="ChEBI" id="CHEBI:78784"/>
        <dbReference type="ChEBI" id="CHEBI:78785"/>
        <dbReference type="EC" id="1.3.1.39"/>
    </reaction>
    <physiologicalReaction direction="right-to-left" evidence="42">
        <dbReference type="Rhea" id="RHEA:22566"/>
    </physiologicalReaction>
</comment>
<evidence type="ECO:0000256" key="16">
    <source>
        <dbReference type="ARBA" id="ARBA00023351"/>
    </source>
</evidence>
<comment type="catalytic activity">
    <reaction evidence="44">
        <text>hexadecanoyl-[ACP] + H2O = hexadecanoate + holo-[ACP] + H(+)</text>
        <dbReference type="Rhea" id="RHEA:41932"/>
        <dbReference type="Rhea" id="RHEA-COMP:9652"/>
        <dbReference type="Rhea" id="RHEA-COMP:9685"/>
        <dbReference type="ChEBI" id="CHEBI:7896"/>
        <dbReference type="ChEBI" id="CHEBI:15377"/>
        <dbReference type="ChEBI" id="CHEBI:15378"/>
        <dbReference type="ChEBI" id="CHEBI:64479"/>
        <dbReference type="ChEBI" id="CHEBI:78483"/>
        <dbReference type="EC" id="3.1.2.14"/>
    </reaction>
    <physiologicalReaction direction="left-to-right" evidence="44">
        <dbReference type="Rhea" id="RHEA:41933"/>
    </physiologicalReaction>
</comment>
<comment type="catalytic activity">
    <reaction evidence="46">
        <text>(2E)-octadecenoyl-[ACP] + NADPH + H(+) = octadecanoyl-[ACP] + NADP(+)</text>
        <dbReference type="Rhea" id="RHEA:41928"/>
        <dbReference type="Rhea" id="RHEA-COMP:9655"/>
        <dbReference type="Rhea" id="RHEA-COMP:9656"/>
        <dbReference type="ChEBI" id="CHEBI:15378"/>
        <dbReference type="ChEBI" id="CHEBI:57783"/>
        <dbReference type="ChEBI" id="CHEBI:58349"/>
        <dbReference type="ChEBI" id="CHEBI:78489"/>
        <dbReference type="ChEBI" id="CHEBI:78495"/>
    </reaction>
    <physiologicalReaction direction="left-to-right" evidence="46">
        <dbReference type="Rhea" id="RHEA:41929"/>
    </physiologicalReaction>
</comment>
<dbReference type="SUPFAM" id="SSF53901">
    <property type="entry name" value="Thiolase-like"/>
    <property type="match status" value="1"/>
</dbReference>
<keyword evidence="11" id="KW-0560">Oxidoreductase</keyword>
<feature type="active site" description="Proton acceptor; for dehydratase activity" evidence="55">
    <location>
        <position position="653"/>
    </location>
</feature>
<comment type="catalytic activity">
    <reaction evidence="50">
        <text>3-oxohexadecanoyl-[ACP] + NADPH + H(+) = (3R)-hydroxyhexadecanoyl-[ACP] + NADP(+)</text>
        <dbReference type="Rhea" id="RHEA:41904"/>
        <dbReference type="Rhea" id="RHEA-COMP:9649"/>
        <dbReference type="Rhea" id="RHEA-COMP:9650"/>
        <dbReference type="ChEBI" id="CHEBI:15378"/>
        <dbReference type="ChEBI" id="CHEBI:57783"/>
        <dbReference type="ChEBI" id="CHEBI:58349"/>
        <dbReference type="ChEBI" id="CHEBI:78478"/>
        <dbReference type="ChEBI" id="CHEBI:78480"/>
    </reaction>
    <physiologicalReaction direction="left-to-right" evidence="50">
        <dbReference type="Rhea" id="RHEA:41905"/>
    </physiologicalReaction>
</comment>
<evidence type="ECO:0000256" key="48">
    <source>
        <dbReference type="ARBA" id="ARBA00049171"/>
    </source>
</evidence>
<dbReference type="GO" id="GO:0006633">
    <property type="term" value="P:fatty acid biosynthetic process"/>
    <property type="evidence" value="ECO:0007669"/>
    <property type="project" value="UniProtKB-KW"/>
</dbReference>
<dbReference type="PROSITE" id="PS52004">
    <property type="entry name" value="KS3_2"/>
    <property type="match status" value="1"/>
</dbReference>
<dbReference type="SMART" id="SM00827">
    <property type="entry name" value="PKS_AT"/>
    <property type="match status" value="1"/>
</dbReference>
<evidence type="ECO:0000256" key="8">
    <source>
        <dbReference type="ARBA" id="ARBA00022857"/>
    </source>
</evidence>
<evidence type="ECO:0000256" key="45">
    <source>
        <dbReference type="ARBA" id="ARBA00048935"/>
    </source>
</evidence>
<comment type="catalytic activity">
    <reaction evidence="27">
        <text>a (3R)-hydroxyacyl-[ACP] + NADP(+) = a 3-oxoacyl-[ACP] + NADPH + H(+)</text>
        <dbReference type="Rhea" id="RHEA:17397"/>
        <dbReference type="Rhea" id="RHEA-COMP:9916"/>
        <dbReference type="Rhea" id="RHEA-COMP:9945"/>
        <dbReference type="ChEBI" id="CHEBI:15378"/>
        <dbReference type="ChEBI" id="CHEBI:57783"/>
        <dbReference type="ChEBI" id="CHEBI:58349"/>
        <dbReference type="ChEBI" id="CHEBI:78776"/>
        <dbReference type="ChEBI" id="CHEBI:78827"/>
        <dbReference type="EC" id="1.1.1.100"/>
    </reaction>
    <physiologicalReaction direction="right-to-left" evidence="27">
        <dbReference type="Rhea" id="RHEA:17399"/>
    </physiologicalReaction>
</comment>
<evidence type="ECO:0000256" key="9">
    <source>
        <dbReference type="ARBA" id="ARBA00022898"/>
    </source>
</evidence>
<evidence type="ECO:0000256" key="28">
    <source>
        <dbReference type="ARBA" id="ARBA00047440"/>
    </source>
</evidence>
<evidence type="ECO:0000256" key="13">
    <source>
        <dbReference type="ARBA" id="ARBA00023160"/>
    </source>
</evidence>
<feature type="region of interest" description="C-terminal hotdog fold" evidence="55">
    <location>
        <begin position="760"/>
        <end position="886"/>
    </location>
</feature>
<comment type="catalytic activity">
    <reaction evidence="33">
        <text>(2E)-hexenoyl-[ACP] + NADPH + H(+) = hexanoyl-[ACP] + NADP(+)</text>
        <dbReference type="Rhea" id="RHEA:41832"/>
        <dbReference type="Rhea" id="RHEA-COMP:9631"/>
        <dbReference type="Rhea" id="RHEA-COMP:9632"/>
        <dbReference type="ChEBI" id="CHEBI:15378"/>
        <dbReference type="ChEBI" id="CHEBI:57783"/>
        <dbReference type="ChEBI" id="CHEBI:58349"/>
        <dbReference type="ChEBI" id="CHEBI:78458"/>
        <dbReference type="ChEBI" id="CHEBI:78459"/>
    </reaction>
    <physiologicalReaction direction="left-to-right" evidence="33">
        <dbReference type="Rhea" id="RHEA:41833"/>
    </physiologicalReaction>
</comment>
<evidence type="ECO:0000256" key="17">
    <source>
        <dbReference type="ARBA" id="ARBA00023373"/>
    </source>
</evidence>
<keyword evidence="14" id="KW-0511">Multifunctional enzyme</keyword>
<evidence type="ECO:0000256" key="11">
    <source>
        <dbReference type="ARBA" id="ARBA00023002"/>
    </source>
</evidence>
<comment type="catalytic activity">
    <reaction evidence="49">
        <text>3-oxododecanoyl-[ACP] + NADPH + H(+) = (3R)-hydroxydodecanoyl-[ACP] + NADP(+)</text>
        <dbReference type="Rhea" id="RHEA:41872"/>
        <dbReference type="Rhea" id="RHEA-COMP:9641"/>
        <dbReference type="Rhea" id="RHEA-COMP:9642"/>
        <dbReference type="ChEBI" id="CHEBI:15378"/>
        <dbReference type="ChEBI" id="CHEBI:57783"/>
        <dbReference type="ChEBI" id="CHEBI:58349"/>
        <dbReference type="ChEBI" id="CHEBI:78469"/>
        <dbReference type="ChEBI" id="CHEBI:78470"/>
    </reaction>
    <physiologicalReaction direction="left-to-right" evidence="49">
        <dbReference type="Rhea" id="RHEA:41873"/>
    </physiologicalReaction>
</comment>
<evidence type="ECO:0000256" key="35">
    <source>
        <dbReference type="ARBA" id="ARBA00047961"/>
    </source>
</evidence>